<evidence type="ECO:0000313" key="2">
    <source>
        <dbReference type="Proteomes" id="UP000250321"/>
    </source>
</evidence>
<name>A0A314YTP1_PRUYE</name>
<comment type="caution">
    <text evidence="1">The sequence shown here is derived from an EMBL/GenBank/DDBJ whole genome shotgun (WGS) entry which is preliminary data.</text>
</comment>
<keyword evidence="2" id="KW-1185">Reference proteome</keyword>
<protein>
    <submittedName>
        <fullName evidence="1">Uncharacterized protein</fullName>
    </submittedName>
</protein>
<gene>
    <name evidence="1" type="ORF">Pyn_25927</name>
</gene>
<reference evidence="1 2" key="1">
    <citation type="submission" date="2018-02" db="EMBL/GenBank/DDBJ databases">
        <title>Draft genome of wild Prunus yedoensis var. nudiflora.</title>
        <authorList>
            <person name="Baek S."/>
            <person name="Kim J.-H."/>
            <person name="Choi K."/>
            <person name="Kim G.-B."/>
            <person name="Cho A."/>
            <person name="Jang H."/>
            <person name="Shin C.-H."/>
            <person name="Yu H.-J."/>
            <person name="Mun J.-H."/>
        </authorList>
    </citation>
    <scope>NUCLEOTIDE SEQUENCE [LARGE SCALE GENOMIC DNA]</scope>
    <source>
        <strain evidence="2">cv. Jeju island</strain>
        <tissue evidence="1">Leaf</tissue>
    </source>
</reference>
<dbReference type="Proteomes" id="UP000250321">
    <property type="component" value="Unassembled WGS sequence"/>
</dbReference>
<dbReference type="AlphaFoldDB" id="A0A314YTP1"/>
<sequence>MTAGPRKPVYRFGFPGRVKGRTRCCGYAPMAAAKMRREMAYPILEDGVVSGYRRRRRRLWWW</sequence>
<evidence type="ECO:0000313" key="1">
    <source>
        <dbReference type="EMBL" id="PQQ08231.1"/>
    </source>
</evidence>
<proteinExistence type="predicted"/>
<accession>A0A314YTP1</accession>
<organism evidence="1 2">
    <name type="scientific">Prunus yedoensis var. nudiflora</name>
    <dbReference type="NCBI Taxonomy" id="2094558"/>
    <lineage>
        <taxon>Eukaryota</taxon>
        <taxon>Viridiplantae</taxon>
        <taxon>Streptophyta</taxon>
        <taxon>Embryophyta</taxon>
        <taxon>Tracheophyta</taxon>
        <taxon>Spermatophyta</taxon>
        <taxon>Magnoliopsida</taxon>
        <taxon>eudicotyledons</taxon>
        <taxon>Gunneridae</taxon>
        <taxon>Pentapetalae</taxon>
        <taxon>rosids</taxon>
        <taxon>fabids</taxon>
        <taxon>Rosales</taxon>
        <taxon>Rosaceae</taxon>
        <taxon>Amygdaloideae</taxon>
        <taxon>Amygdaleae</taxon>
        <taxon>Prunus</taxon>
    </lineage>
</organism>
<dbReference type="EMBL" id="PJQY01000750">
    <property type="protein sequence ID" value="PQQ08231.1"/>
    <property type="molecule type" value="Genomic_DNA"/>
</dbReference>